<keyword evidence="2" id="KW-1185">Reference proteome</keyword>
<dbReference type="VEuPathDB" id="FungiDB:HGUI_01615"/>
<gene>
    <name evidence="1" type="ORF">HGUI_01615</name>
</gene>
<proteinExistence type="predicted"/>
<sequence length="265" mass="31173">MAYPKKNTNSKYNSKRLPNNMMKYTSVWSFKTNENAKNQRFISTIKAVLEHDYLLDNVINDNYDDINFWNTVSTYLKVEFFINKKPILLKKLFENFYIKEDFAEFNENLDLIKELNQQCLSTFKFNKNNMIVLNKKDGELAVKENNDRADKICSNSGHNNFSSPNEIIPSEFFKSSAYSLFTEEVNYLSSFFLDNSPNIENGLVSLDTNSNILPTLADISFTIPDWVYQRNSQNTQYSHYYRYNALKSQLELFHSLIFNSKKKKK</sequence>
<evidence type="ECO:0000313" key="2">
    <source>
        <dbReference type="Proteomes" id="UP000183365"/>
    </source>
</evidence>
<accession>A0A1L0CX67</accession>
<dbReference type="Proteomes" id="UP000183365">
    <property type="component" value="Unassembled WGS sequence"/>
</dbReference>
<dbReference type="EMBL" id="FQNF01000023">
    <property type="protein sequence ID" value="SGZ39415.1"/>
    <property type="molecule type" value="Genomic_DNA"/>
</dbReference>
<dbReference type="AlphaFoldDB" id="A0A1L0CX67"/>
<name>A0A1L0CX67_9ASCO</name>
<reference evidence="2" key="1">
    <citation type="submission" date="2016-11" db="EMBL/GenBank/DDBJ databases">
        <authorList>
            <person name="Guldener U."/>
        </authorList>
    </citation>
    <scope>NUCLEOTIDE SEQUENCE [LARGE SCALE GENOMIC DNA]</scope>
</reference>
<evidence type="ECO:0000313" key="1">
    <source>
        <dbReference type="EMBL" id="SGZ39415.1"/>
    </source>
</evidence>
<dbReference type="OrthoDB" id="3973365at2759"/>
<organism evidence="1 2">
    <name type="scientific">Hanseniaspora guilliermondii</name>
    <dbReference type="NCBI Taxonomy" id="56406"/>
    <lineage>
        <taxon>Eukaryota</taxon>
        <taxon>Fungi</taxon>
        <taxon>Dikarya</taxon>
        <taxon>Ascomycota</taxon>
        <taxon>Saccharomycotina</taxon>
        <taxon>Saccharomycetes</taxon>
        <taxon>Saccharomycodales</taxon>
        <taxon>Saccharomycodaceae</taxon>
        <taxon>Hanseniaspora</taxon>
    </lineage>
</organism>
<protein>
    <submittedName>
        <fullName evidence="1">Uncharacterized protein</fullName>
    </submittedName>
</protein>